<keyword evidence="2" id="KW-1185">Reference proteome</keyword>
<organism evidence="1 2">
    <name type="scientific">Modicella reniformis</name>
    <dbReference type="NCBI Taxonomy" id="1440133"/>
    <lineage>
        <taxon>Eukaryota</taxon>
        <taxon>Fungi</taxon>
        <taxon>Fungi incertae sedis</taxon>
        <taxon>Mucoromycota</taxon>
        <taxon>Mortierellomycotina</taxon>
        <taxon>Mortierellomycetes</taxon>
        <taxon>Mortierellales</taxon>
        <taxon>Mortierellaceae</taxon>
        <taxon>Modicella</taxon>
    </lineage>
</organism>
<dbReference type="EMBL" id="JAAAHW010009383">
    <property type="protein sequence ID" value="KAF9941982.1"/>
    <property type="molecule type" value="Genomic_DNA"/>
</dbReference>
<dbReference type="Proteomes" id="UP000749646">
    <property type="component" value="Unassembled WGS sequence"/>
</dbReference>
<accession>A0A9P6INN5</accession>
<comment type="caution">
    <text evidence="1">The sequence shown here is derived from an EMBL/GenBank/DDBJ whole genome shotgun (WGS) entry which is preliminary data.</text>
</comment>
<proteinExistence type="predicted"/>
<evidence type="ECO:0000313" key="2">
    <source>
        <dbReference type="Proteomes" id="UP000749646"/>
    </source>
</evidence>
<gene>
    <name evidence="1" type="ORF">BGZ65_012860</name>
</gene>
<sequence length="161" mass="18548">MYHDSMYHDPHQDLPDAVALEVIILAEDDIATTEPEIYLREDDIVTEPGIDLTQDDIALSDHAIDLTQSDIETELEIDFPQDEIAFRDSVIDLTQDDIGTVESEVESARLERVRSQLNSIRRLDEEPLRLIERAVSSALWHINTQRRSSKRQKRLDMRPPS</sequence>
<protein>
    <submittedName>
        <fullName evidence="1">Uncharacterized protein</fullName>
    </submittedName>
</protein>
<reference evidence="1" key="1">
    <citation type="journal article" date="2020" name="Fungal Divers.">
        <title>Resolving the Mortierellaceae phylogeny through synthesis of multi-gene phylogenetics and phylogenomics.</title>
        <authorList>
            <person name="Vandepol N."/>
            <person name="Liber J."/>
            <person name="Desiro A."/>
            <person name="Na H."/>
            <person name="Kennedy M."/>
            <person name="Barry K."/>
            <person name="Grigoriev I.V."/>
            <person name="Miller A.N."/>
            <person name="O'Donnell K."/>
            <person name="Stajich J.E."/>
            <person name="Bonito G."/>
        </authorList>
    </citation>
    <scope>NUCLEOTIDE SEQUENCE</scope>
    <source>
        <strain evidence="1">MES-2147</strain>
    </source>
</reference>
<name>A0A9P6INN5_9FUNG</name>
<evidence type="ECO:0000313" key="1">
    <source>
        <dbReference type="EMBL" id="KAF9941982.1"/>
    </source>
</evidence>
<dbReference type="AlphaFoldDB" id="A0A9P6INN5"/>